<name>A0ABV4FC09_BRAEL</name>
<keyword evidence="2" id="KW-1185">Reference proteome</keyword>
<accession>A0ABV4FC09</accession>
<evidence type="ECO:0000313" key="2">
    <source>
        <dbReference type="Proteomes" id="UP001565471"/>
    </source>
</evidence>
<organism evidence="1 2">
    <name type="scientific">Bradyrhizobium elkanii</name>
    <dbReference type="NCBI Taxonomy" id="29448"/>
    <lineage>
        <taxon>Bacteria</taxon>
        <taxon>Pseudomonadati</taxon>
        <taxon>Pseudomonadota</taxon>
        <taxon>Alphaproteobacteria</taxon>
        <taxon>Hyphomicrobiales</taxon>
        <taxon>Nitrobacteraceae</taxon>
        <taxon>Bradyrhizobium</taxon>
    </lineage>
</organism>
<evidence type="ECO:0000313" key="1">
    <source>
        <dbReference type="EMBL" id="MEY9320993.1"/>
    </source>
</evidence>
<proteinExistence type="predicted"/>
<sequence>MWILRKRRTRISIEDSSTNDLSDRTIRYTARHFVLKKMDLH</sequence>
<gene>
    <name evidence="1" type="ORF">ABIF29_007792</name>
</gene>
<dbReference type="EMBL" id="JBGBZA010000002">
    <property type="protein sequence ID" value="MEY9320993.1"/>
    <property type="molecule type" value="Genomic_DNA"/>
</dbReference>
<dbReference type="Proteomes" id="UP001565471">
    <property type="component" value="Unassembled WGS sequence"/>
</dbReference>
<protein>
    <submittedName>
        <fullName evidence="1">Uncharacterized protein</fullName>
    </submittedName>
</protein>
<reference evidence="1 2" key="1">
    <citation type="submission" date="2024-07" db="EMBL/GenBank/DDBJ databases">
        <title>Genomic Encyclopedia of Type Strains, Phase V (KMG-V): Genome sequencing to study the core and pangenomes of soil and plant-associated prokaryotes.</title>
        <authorList>
            <person name="Whitman W."/>
        </authorList>
    </citation>
    <scope>NUCLEOTIDE SEQUENCE [LARGE SCALE GENOMIC DNA]</scope>
    <source>
        <strain evidence="1 2">USDA 415</strain>
    </source>
</reference>
<comment type="caution">
    <text evidence="1">The sequence shown here is derived from an EMBL/GenBank/DDBJ whole genome shotgun (WGS) entry which is preliminary data.</text>
</comment>